<sequence>MLATRFSLTCEVHSNSRRLSVRWREGGANLKAILSLPSEVMAEDDDESFGDFSFAPYPPKPTVDAQTNAPNPPLTAIDADNNLEGDEWGHFVDGSQGSNLSEGPSQPDPFAVFSTHGFQHPTPSTRLREQVTSQIKSPETPQWVKPTGALPLSLFGEEEDDEKHVMGVESALIETQFAKEDTNKLSNGSNTGSSIGLNDILADLYNHSPKFQSGNPASNASVSGNPIFNLDSSKLDLTGGSSAREEDSTPVHNLDWNSARSESNSLSVGSISTESGRDLNKFCSEQTGFQSNMSVNVIELSERINSVDGVHGLKIDVCSSDTNAPSYGVWGPDFGGFGSSPKTLNSSFSRLNSNSDTTVACEKSDAKNTNNDCYDDDDDDDGWEFKEACTEGTEMGTKNKAGSEAQEIYGTNTLPVCFNNGLNTPLDLFPVPNSSAEADSLTHYMGDMNTYSNGTDTCSNGVLQTDIKGHDTGTIVPYSYGLESVSNHSADLFSLSNRTDIVLQDTGDMLPLSSKFSNGFLMTNGSVKAKPEEHDAGDLKVNLSWYSGGASSSIGLLTASDASANLFTTTNALTSIMHEYNVDSSTKSSACAQNNFVSDFSLTSERRDSNDDEFGEFTSALSDSASPLEVNMSGSIFEGALPFSVPGIEELDVDVSSPINDSFTCHQIAKKPEPAISINDIIPSFYNQVEHTSSVNSLENLSNVVESPYLGDVSNLVNGEDVLGDEPWEPKGAITQRRAESETCSLDHGEPLPSSLTIRKLDSYVDFYSELKKELCLHSKHNLPNLKGAHKELDYEYSIREGDYLTVHPSWETCFHEFIEVLKKPKFQVLESEYNISRRLSQTENDFSSSVELISHASIMLNLLTLVSVKDQLFYVSIWHTILSVCTRELQHGTNLWKQILDNDAHSQVFSNTRGMKYILGLVEIYKVAVVLEASVKLYQPWTWLSSVDFTGIRSLLDECHALWSSSGLGHAILSSDLESASTIGLCLDNIKFIHDIDAYTLQKRLFSQNDITCGLSLLTSEVLHELGMKLVLWNGEHYFVTLANIWANLISNDPPELPPRLCFAS</sequence>
<protein>
    <recommendedName>
        <fullName evidence="2">Synergin gamma C-terminal domain-containing protein</fullName>
    </recommendedName>
</protein>
<accession>A0AAV0CJ19</accession>
<organism evidence="3 4">
    <name type="scientific">Cuscuta epithymum</name>
    <dbReference type="NCBI Taxonomy" id="186058"/>
    <lineage>
        <taxon>Eukaryota</taxon>
        <taxon>Viridiplantae</taxon>
        <taxon>Streptophyta</taxon>
        <taxon>Embryophyta</taxon>
        <taxon>Tracheophyta</taxon>
        <taxon>Spermatophyta</taxon>
        <taxon>Magnoliopsida</taxon>
        <taxon>eudicotyledons</taxon>
        <taxon>Gunneridae</taxon>
        <taxon>Pentapetalae</taxon>
        <taxon>asterids</taxon>
        <taxon>lamiids</taxon>
        <taxon>Solanales</taxon>
        <taxon>Convolvulaceae</taxon>
        <taxon>Cuscuteae</taxon>
        <taxon>Cuscuta</taxon>
        <taxon>Cuscuta subgen. Cuscuta</taxon>
    </lineage>
</organism>
<name>A0AAV0CJ19_9ASTE</name>
<evidence type="ECO:0000259" key="2">
    <source>
        <dbReference type="Pfam" id="PF25999"/>
    </source>
</evidence>
<dbReference type="InterPro" id="IPR059024">
    <property type="entry name" value="SYNRG_C"/>
</dbReference>
<dbReference type="AlphaFoldDB" id="A0AAV0CJ19"/>
<evidence type="ECO:0000313" key="4">
    <source>
        <dbReference type="Proteomes" id="UP001152523"/>
    </source>
</evidence>
<dbReference type="Pfam" id="PF25999">
    <property type="entry name" value="SYNRG_C"/>
    <property type="match status" value="1"/>
</dbReference>
<dbReference type="Proteomes" id="UP001152523">
    <property type="component" value="Unassembled WGS sequence"/>
</dbReference>
<reference evidence="3" key="1">
    <citation type="submission" date="2022-07" db="EMBL/GenBank/DDBJ databases">
        <authorList>
            <person name="Macas J."/>
            <person name="Novak P."/>
            <person name="Neumann P."/>
        </authorList>
    </citation>
    <scope>NUCLEOTIDE SEQUENCE</scope>
</reference>
<evidence type="ECO:0000256" key="1">
    <source>
        <dbReference type="SAM" id="MobiDB-lite"/>
    </source>
</evidence>
<dbReference type="EMBL" id="CAMAPF010000030">
    <property type="protein sequence ID" value="CAH9075930.1"/>
    <property type="molecule type" value="Genomic_DNA"/>
</dbReference>
<dbReference type="PANTHER" id="PTHR35701">
    <property type="entry name" value="OS11G0148400 PROTEIN"/>
    <property type="match status" value="1"/>
</dbReference>
<gene>
    <name evidence="3" type="ORF">CEPIT_LOCUS5706</name>
</gene>
<evidence type="ECO:0000313" key="3">
    <source>
        <dbReference type="EMBL" id="CAH9075930.1"/>
    </source>
</evidence>
<keyword evidence="4" id="KW-1185">Reference proteome</keyword>
<dbReference type="PANTHER" id="PTHR35701:SF1">
    <property type="entry name" value="OS11G0148400 PROTEIN"/>
    <property type="match status" value="1"/>
</dbReference>
<comment type="caution">
    <text evidence="3">The sequence shown here is derived from an EMBL/GenBank/DDBJ whole genome shotgun (WGS) entry which is preliminary data.</text>
</comment>
<feature type="region of interest" description="Disordered" evidence="1">
    <location>
        <begin position="238"/>
        <end position="257"/>
    </location>
</feature>
<feature type="domain" description="Synergin gamma C-terminal" evidence="2">
    <location>
        <begin position="869"/>
        <end position="1058"/>
    </location>
</feature>
<proteinExistence type="predicted"/>